<keyword evidence="2" id="KW-1185">Reference proteome</keyword>
<accession>A0A1M6KX45</accession>
<organism evidence="1 2">
    <name type="scientific">Flavobacterium haoranii</name>
    <dbReference type="NCBI Taxonomy" id="683124"/>
    <lineage>
        <taxon>Bacteria</taxon>
        <taxon>Pseudomonadati</taxon>
        <taxon>Bacteroidota</taxon>
        <taxon>Flavobacteriia</taxon>
        <taxon>Flavobacteriales</taxon>
        <taxon>Flavobacteriaceae</taxon>
        <taxon>Flavobacterium</taxon>
    </lineage>
</organism>
<dbReference type="STRING" id="683124.SAMN05444337_2321"/>
<name>A0A1M6KX45_9FLAO</name>
<sequence>MNNFFSIVVSLILLTSCTSKKPDIPSSLDPIHIQNATNFAKVQFESYTTGKYVPLTKDIATPKLVREWSEVEEQRTSKIINENFGDLQELKIVQTVFYDNSYVYRFKAKYSKLEDYSEIRVYTTLQHKVEGYILKPVWLDKYTKYKPGKFQEYIKSGV</sequence>
<dbReference type="Proteomes" id="UP000184232">
    <property type="component" value="Unassembled WGS sequence"/>
</dbReference>
<reference evidence="1 2" key="1">
    <citation type="submission" date="2016-11" db="EMBL/GenBank/DDBJ databases">
        <authorList>
            <person name="Jaros S."/>
            <person name="Januszkiewicz K."/>
            <person name="Wedrychowicz H."/>
        </authorList>
    </citation>
    <scope>NUCLEOTIDE SEQUENCE [LARGE SCALE GENOMIC DNA]</scope>
    <source>
        <strain evidence="1 2">DSM 22807</strain>
    </source>
</reference>
<dbReference type="OrthoDB" id="1367256at2"/>
<proteinExistence type="predicted"/>
<dbReference type="EMBL" id="FQZH01000005">
    <property type="protein sequence ID" value="SHJ63533.1"/>
    <property type="molecule type" value="Genomic_DNA"/>
</dbReference>
<gene>
    <name evidence="1" type="ORF">SAMN05444337_2321</name>
</gene>
<evidence type="ECO:0000313" key="2">
    <source>
        <dbReference type="Proteomes" id="UP000184232"/>
    </source>
</evidence>
<dbReference type="RefSeq" id="WP_072785258.1">
    <property type="nucleotide sequence ID" value="NZ_CP045292.1"/>
</dbReference>
<dbReference type="AlphaFoldDB" id="A0A1M6KX45"/>
<protein>
    <submittedName>
        <fullName evidence="1">Uncharacterized protein</fullName>
    </submittedName>
</protein>
<evidence type="ECO:0000313" key="1">
    <source>
        <dbReference type="EMBL" id="SHJ63533.1"/>
    </source>
</evidence>